<organism evidence="1">
    <name type="scientific">Arundo donax</name>
    <name type="common">Giant reed</name>
    <name type="synonym">Donax arundinaceus</name>
    <dbReference type="NCBI Taxonomy" id="35708"/>
    <lineage>
        <taxon>Eukaryota</taxon>
        <taxon>Viridiplantae</taxon>
        <taxon>Streptophyta</taxon>
        <taxon>Embryophyta</taxon>
        <taxon>Tracheophyta</taxon>
        <taxon>Spermatophyta</taxon>
        <taxon>Magnoliopsida</taxon>
        <taxon>Liliopsida</taxon>
        <taxon>Poales</taxon>
        <taxon>Poaceae</taxon>
        <taxon>PACMAD clade</taxon>
        <taxon>Arundinoideae</taxon>
        <taxon>Arundineae</taxon>
        <taxon>Arundo</taxon>
    </lineage>
</organism>
<reference evidence="1" key="1">
    <citation type="submission" date="2014-09" db="EMBL/GenBank/DDBJ databases">
        <authorList>
            <person name="Magalhaes I.L.F."/>
            <person name="Oliveira U."/>
            <person name="Santos F.R."/>
            <person name="Vidigal T.H.D.A."/>
            <person name="Brescovit A.D."/>
            <person name="Santos A.J."/>
        </authorList>
    </citation>
    <scope>NUCLEOTIDE SEQUENCE</scope>
    <source>
        <tissue evidence="1">Shoot tissue taken approximately 20 cm above the soil surface</tissue>
    </source>
</reference>
<accession>A0A0A9F7R4</accession>
<reference evidence="1" key="2">
    <citation type="journal article" date="2015" name="Data Brief">
        <title>Shoot transcriptome of the giant reed, Arundo donax.</title>
        <authorList>
            <person name="Barrero R.A."/>
            <person name="Guerrero F.D."/>
            <person name="Moolhuijzen P."/>
            <person name="Goolsby J.A."/>
            <person name="Tidwell J."/>
            <person name="Bellgard S.E."/>
            <person name="Bellgard M.I."/>
        </authorList>
    </citation>
    <scope>NUCLEOTIDE SEQUENCE</scope>
    <source>
        <tissue evidence="1">Shoot tissue taken approximately 20 cm above the soil surface</tissue>
    </source>
</reference>
<name>A0A0A9F7R4_ARUDO</name>
<proteinExistence type="predicted"/>
<dbReference type="EMBL" id="GBRH01191745">
    <property type="protein sequence ID" value="JAE06151.1"/>
    <property type="molecule type" value="Transcribed_RNA"/>
</dbReference>
<dbReference type="AlphaFoldDB" id="A0A0A9F7R4"/>
<sequence length="51" mass="5310">MDFLAIAPRNQLRSFPGLWPPPAAAALLSQFSVGFGANNSSALCNNQSASC</sequence>
<evidence type="ECO:0000313" key="1">
    <source>
        <dbReference type="EMBL" id="JAE06151.1"/>
    </source>
</evidence>
<protein>
    <submittedName>
        <fullName evidence="1">Uncharacterized protein</fullName>
    </submittedName>
</protein>